<dbReference type="InterPro" id="IPR000241">
    <property type="entry name" value="RlmKL-like_Mtase"/>
</dbReference>
<proteinExistence type="predicted"/>
<sequence length="340" mass="39155">MTIVLTCTSGLEAATALEVKNMGYKVLESVSGKIYIKGDLKDIPLLNIHLRSAERVFILLKKTVVKTFDEFYKAIYEIDWEDFVHGKVYISDVSVRNSKLSAKGAIISVAYAAIRKKVKSESNVKFPVRIILKNDVLYVLLDTTGEKALSKRGYRLKTSKAPLRETIAASLILLSRWKNATFIDPFCGSGTIPIEAALIKSNTPPGIFRSFVSENWNFLNWPDRGKRLINVDEIYGFDLDEEIIKIAKENAKRIGIKGLIFEKRLFGTYNMNNVWIVTNPPYGERLSYNIDFSKFLKNFEDSKFYILFPNRNFEKMFGKKATKKIRFQNSGIWVWFYMYY</sequence>
<dbReference type="InterPro" id="IPR002052">
    <property type="entry name" value="DNA_methylase_N6_adenine_CS"/>
</dbReference>
<dbReference type="PROSITE" id="PS01261">
    <property type="entry name" value="UPF0020"/>
    <property type="match status" value="1"/>
</dbReference>
<evidence type="ECO:0000256" key="1">
    <source>
        <dbReference type="ARBA" id="ARBA00022603"/>
    </source>
</evidence>
<feature type="domain" description="Ribosomal RNA large subunit methyltransferase K/L-like methyltransferase" evidence="3">
    <location>
        <begin position="152"/>
        <end position="300"/>
    </location>
</feature>
<name>A0ABM6GCP2_9BACT</name>
<dbReference type="CDD" id="cd11715">
    <property type="entry name" value="THUMP_AdoMetMT"/>
    <property type="match status" value="1"/>
</dbReference>
<dbReference type="Proteomes" id="UP000185490">
    <property type="component" value="Chromosome"/>
</dbReference>
<dbReference type="Gene3D" id="3.30.2130.30">
    <property type="match status" value="1"/>
</dbReference>
<dbReference type="PANTHER" id="PTHR47313:SF1">
    <property type="entry name" value="RIBOSOMAL RNA LARGE SUBUNIT METHYLTRANSFERASE K_L"/>
    <property type="match status" value="1"/>
</dbReference>
<keyword evidence="1 5" id="KW-0489">Methyltransferase</keyword>
<evidence type="ECO:0000259" key="3">
    <source>
        <dbReference type="Pfam" id="PF01170"/>
    </source>
</evidence>
<dbReference type="InterPro" id="IPR054170">
    <property type="entry name" value="RlmL_1st"/>
</dbReference>
<reference evidence="5 6" key="1">
    <citation type="submission" date="2014-02" db="EMBL/GenBank/DDBJ databases">
        <title>Diversity of Thermotogales isolates from hydrothermal vents.</title>
        <authorList>
            <person name="Haverkamp T.H.A."/>
            <person name="Lossouarn J."/>
            <person name="Geslin C."/>
            <person name="Nesbo C.L."/>
        </authorList>
    </citation>
    <scope>NUCLEOTIDE SEQUENCE [LARGE SCALE GENOMIC DNA]</scope>
    <source>
        <strain evidence="5 6">431</strain>
    </source>
</reference>
<dbReference type="Gene3D" id="3.40.50.150">
    <property type="entry name" value="Vaccinia Virus protein VP39"/>
    <property type="match status" value="1"/>
</dbReference>
<organism evidence="5 6">
    <name type="scientific">Thermosipho melanesiensis</name>
    <dbReference type="NCBI Taxonomy" id="46541"/>
    <lineage>
        <taxon>Bacteria</taxon>
        <taxon>Thermotogati</taxon>
        <taxon>Thermotogota</taxon>
        <taxon>Thermotogae</taxon>
        <taxon>Thermotogales</taxon>
        <taxon>Fervidobacteriaceae</taxon>
        <taxon>Thermosipho</taxon>
    </lineage>
</organism>
<evidence type="ECO:0000259" key="4">
    <source>
        <dbReference type="Pfam" id="PF22020"/>
    </source>
</evidence>
<gene>
    <name evidence="5" type="ORF">BW47_00990</name>
</gene>
<dbReference type="Pfam" id="PF22020">
    <property type="entry name" value="RlmL_1st"/>
    <property type="match status" value="1"/>
</dbReference>
<dbReference type="RefSeq" id="WP_012056418.1">
    <property type="nucleotide sequence ID" value="NZ_CP007389.1"/>
</dbReference>
<dbReference type="GO" id="GO:0032259">
    <property type="term" value="P:methylation"/>
    <property type="evidence" value="ECO:0007669"/>
    <property type="project" value="UniProtKB-KW"/>
</dbReference>
<accession>A0ABM6GCP2</accession>
<keyword evidence="6" id="KW-1185">Reference proteome</keyword>
<dbReference type="PROSITE" id="PS00092">
    <property type="entry name" value="N6_MTASE"/>
    <property type="match status" value="1"/>
</dbReference>
<dbReference type="InterPro" id="IPR053943">
    <property type="entry name" value="RlmKL-like_Mtase_CS"/>
</dbReference>
<dbReference type="EMBL" id="CP007389">
    <property type="protein sequence ID" value="APT73254.1"/>
    <property type="molecule type" value="Genomic_DNA"/>
</dbReference>
<evidence type="ECO:0000313" key="6">
    <source>
        <dbReference type="Proteomes" id="UP000185490"/>
    </source>
</evidence>
<keyword evidence="2" id="KW-0808">Transferase</keyword>
<protein>
    <submittedName>
        <fullName evidence="5">RNA methyltransferase</fullName>
    </submittedName>
</protein>
<dbReference type="GO" id="GO:0008168">
    <property type="term" value="F:methyltransferase activity"/>
    <property type="evidence" value="ECO:0007669"/>
    <property type="project" value="UniProtKB-KW"/>
</dbReference>
<evidence type="ECO:0000313" key="5">
    <source>
        <dbReference type="EMBL" id="APT73254.1"/>
    </source>
</evidence>
<feature type="domain" description="RlmL ferredoxin-like" evidence="4">
    <location>
        <begin position="2"/>
        <end position="57"/>
    </location>
</feature>
<dbReference type="SUPFAM" id="SSF53335">
    <property type="entry name" value="S-adenosyl-L-methionine-dependent methyltransferases"/>
    <property type="match status" value="1"/>
</dbReference>
<dbReference type="InterPro" id="IPR029063">
    <property type="entry name" value="SAM-dependent_MTases_sf"/>
</dbReference>
<dbReference type="PANTHER" id="PTHR47313">
    <property type="entry name" value="RIBOSOMAL RNA LARGE SUBUNIT METHYLTRANSFERASE K/L"/>
    <property type="match status" value="1"/>
</dbReference>
<evidence type="ECO:0000256" key="2">
    <source>
        <dbReference type="ARBA" id="ARBA00022679"/>
    </source>
</evidence>
<dbReference type="Pfam" id="PF01170">
    <property type="entry name" value="UPF0020"/>
    <property type="match status" value="1"/>
</dbReference>